<sequence length="218" mass="23424">MVRRTGTFAMARRTGLSRRSRHRATEKFGGNDVILGLNDDDDRSGLDELLTTTRRIGPGLTAPSGLTTRGGKNTFEKKGWQSLVVTAESECPNLNEPRPYPPLKPQHLSALVSFLPLSPSSSLASLTVSRHSRLRCLTSLSAWHSPFWTQPLVALCVLSPHSLKLSRHHPALASLAEELDSEPASGPSGGGRCHLLASAVSSVGQLPSFAVILSLSRC</sequence>
<organism evidence="1 2">
    <name type="scientific">Arachis hypogaea</name>
    <name type="common">Peanut</name>
    <dbReference type="NCBI Taxonomy" id="3818"/>
    <lineage>
        <taxon>Eukaryota</taxon>
        <taxon>Viridiplantae</taxon>
        <taxon>Streptophyta</taxon>
        <taxon>Embryophyta</taxon>
        <taxon>Tracheophyta</taxon>
        <taxon>Spermatophyta</taxon>
        <taxon>Magnoliopsida</taxon>
        <taxon>eudicotyledons</taxon>
        <taxon>Gunneridae</taxon>
        <taxon>Pentapetalae</taxon>
        <taxon>rosids</taxon>
        <taxon>fabids</taxon>
        <taxon>Fabales</taxon>
        <taxon>Fabaceae</taxon>
        <taxon>Papilionoideae</taxon>
        <taxon>50 kb inversion clade</taxon>
        <taxon>dalbergioids sensu lato</taxon>
        <taxon>Dalbergieae</taxon>
        <taxon>Pterocarpus clade</taxon>
        <taxon>Arachis</taxon>
    </lineage>
</organism>
<accession>A0A444Z213</accession>
<dbReference type="Proteomes" id="UP000289738">
    <property type="component" value="Chromosome B05"/>
</dbReference>
<evidence type="ECO:0000313" key="1">
    <source>
        <dbReference type="EMBL" id="RYR08227.1"/>
    </source>
</evidence>
<evidence type="ECO:0000313" key="2">
    <source>
        <dbReference type="Proteomes" id="UP000289738"/>
    </source>
</evidence>
<dbReference type="EMBL" id="SDMP01000015">
    <property type="protein sequence ID" value="RYR08227.1"/>
    <property type="molecule type" value="Genomic_DNA"/>
</dbReference>
<gene>
    <name evidence="1" type="ORF">Ahy_B05g075798</name>
</gene>
<keyword evidence="2" id="KW-1185">Reference proteome</keyword>
<comment type="caution">
    <text evidence="1">The sequence shown here is derived from an EMBL/GenBank/DDBJ whole genome shotgun (WGS) entry which is preliminary data.</text>
</comment>
<proteinExistence type="predicted"/>
<protein>
    <submittedName>
        <fullName evidence="1">Uncharacterized protein</fullName>
    </submittedName>
</protein>
<name>A0A444Z213_ARAHY</name>
<reference evidence="1 2" key="1">
    <citation type="submission" date="2019-01" db="EMBL/GenBank/DDBJ databases">
        <title>Sequencing of cultivated peanut Arachis hypogaea provides insights into genome evolution and oil improvement.</title>
        <authorList>
            <person name="Chen X."/>
        </authorList>
    </citation>
    <scope>NUCLEOTIDE SEQUENCE [LARGE SCALE GENOMIC DNA]</scope>
    <source>
        <strain evidence="2">cv. Fuhuasheng</strain>
        <tissue evidence="1">Leaves</tissue>
    </source>
</reference>
<dbReference type="AlphaFoldDB" id="A0A444Z213"/>